<comment type="caution">
    <text evidence="3">The sequence shown here is derived from an EMBL/GenBank/DDBJ whole genome shotgun (WGS) entry which is preliminary data.</text>
</comment>
<dbReference type="InterPro" id="IPR025659">
    <property type="entry name" value="Tubby-like_C"/>
</dbReference>
<dbReference type="Pfam" id="PF04525">
    <property type="entry name" value="LOR"/>
    <property type="match status" value="1"/>
</dbReference>
<reference evidence="3" key="1">
    <citation type="submission" date="2016-11" db="EMBL/GenBank/DDBJ databases">
        <title>The genome of Nicotiana attenuata.</title>
        <authorList>
            <person name="Xu S."/>
            <person name="Brockmoeller T."/>
            <person name="Gaquerel E."/>
            <person name="Navarro A."/>
            <person name="Kuhl H."/>
            <person name="Gase K."/>
            <person name="Ling Z."/>
            <person name="Zhou W."/>
            <person name="Kreitzer C."/>
            <person name="Stanke M."/>
            <person name="Tang H."/>
            <person name="Lyons E."/>
            <person name="Pandey P."/>
            <person name="Pandey S.P."/>
            <person name="Timmermann B."/>
            <person name="Baldwin I.T."/>
        </authorList>
    </citation>
    <scope>NUCLEOTIDE SEQUENCE [LARGE SCALE GENOMIC DNA]</scope>
    <source>
        <strain evidence="3">UT</strain>
    </source>
</reference>
<feature type="compositionally biased region" description="Acidic residues" evidence="2">
    <location>
        <begin position="293"/>
        <end position="323"/>
    </location>
</feature>
<dbReference type="EMBL" id="MJEQ01037183">
    <property type="protein sequence ID" value="OIT07933.1"/>
    <property type="molecule type" value="Genomic_DNA"/>
</dbReference>
<organism evidence="3 4">
    <name type="scientific">Nicotiana attenuata</name>
    <name type="common">Coyote tobacco</name>
    <dbReference type="NCBI Taxonomy" id="49451"/>
    <lineage>
        <taxon>Eukaryota</taxon>
        <taxon>Viridiplantae</taxon>
        <taxon>Streptophyta</taxon>
        <taxon>Embryophyta</taxon>
        <taxon>Tracheophyta</taxon>
        <taxon>Spermatophyta</taxon>
        <taxon>Magnoliopsida</taxon>
        <taxon>eudicotyledons</taxon>
        <taxon>Gunneridae</taxon>
        <taxon>Pentapetalae</taxon>
        <taxon>asterids</taxon>
        <taxon>lamiids</taxon>
        <taxon>Solanales</taxon>
        <taxon>Solanaceae</taxon>
        <taxon>Nicotianoideae</taxon>
        <taxon>Nicotianeae</taxon>
        <taxon>Nicotiana</taxon>
    </lineage>
</organism>
<dbReference type="AlphaFoldDB" id="A0A1J6IRW5"/>
<dbReference type="PANTHER" id="PTHR31087">
    <property type="match status" value="1"/>
</dbReference>
<dbReference type="InterPro" id="IPR007612">
    <property type="entry name" value="LOR"/>
</dbReference>
<evidence type="ECO:0000313" key="4">
    <source>
        <dbReference type="Proteomes" id="UP000187609"/>
    </source>
</evidence>
<dbReference type="InterPro" id="IPR038595">
    <property type="entry name" value="LOR_sf"/>
</dbReference>
<comment type="similarity">
    <text evidence="1">Belongs to the LOR family.</text>
</comment>
<dbReference type="Proteomes" id="UP000187609">
    <property type="component" value="Unassembled WGS sequence"/>
</dbReference>
<evidence type="ECO:0000256" key="1">
    <source>
        <dbReference type="ARBA" id="ARBA00005437"/>
    </source>
</evidence>
<dbReference type="STRING" id="49451.A0A1J6IRW5"/>
<keyword evidence="4" id="KW-1185">Reference proteome</keyword>
<dbReference type="SMR" id="A0A1J6IRW5"/>
<dbReference type="PANTHER" id="PTHR31087:SF120">
    <property type="entry name" value="PROTEIN LURP-ONE-RELATED 10-LIKE"/>
    <property type="match status" value="1"/>
</dbReference>
<name>A0A1J6IRW5_NICAT</name>
<feature type="compositionally biased region" description="Polar residues" evidence="2">
    <location>
        <begin position="355"/>
        <end position="370"/>
    </location>
</feature>
<dbReference type="Gene3D" id="2.40.160.200">
    <property type="entry name" value="LURP1-related"/>
    <property type="match status" value="2"/>
</dbReference>
<feature type="region of interest" description="Disordered" evidence="2">
    <location>
        <begin position="291"/>
        <end position="400"/>
    </location>
</feature>
<evidence type="ECO:0000256" key="2">
    <source>
        <dbReference type="SAM" id="MobiDB-lite"/>
    </source>
</evidence>
<gene>
    <name evidence="3" type="ORF">A4A49_10464</name>
</gene>
<evidence type="ECO:0000313" key="3">
    <source>
        <dbReference type="EMBL" id="OIT07933.1"/>
    </source>
</evidence>
<dbReference type="Gramene" id="OIT07933">
    <property type="protein sequence ID" value="OIT07933"/>
    <property type="gene ID" value="A4A49_10464"/>
</dbReference>
<sequence length="623" mass="68397">MEGANQTVVIGSQFCSPQPLQLSIKKKVYFCAGHGYQVKDGYGNFVFTIENLLGFFSSKVLVFDAADIPILTLKSKMNKNYTAGSIFLGRDKFMVKVNPNVDYAFIVSLIVILEEIVQVVGNIAQNNSTSVQQLSANGNSQQNNDNGGRQIVPVETVQQIQTTNKFAALQVEDESNAGNQLAIVEEVDVQNTPNQKELNPAAVAFTPKSTRVASSKRGKEINPNAEGILSKVPTGRGKESTAQWVNRTFPVLNVISNQSCQDIPSQSLDTSVLPEQENLKDRVEFVGSRLWDDQQEEESDEGEFLEGHEDVEEVQEKDLDVEEQSVNGKSGRVEAQSVDDGNNIMASPDQPLLIEQQNTPKSPSNSNVQLSKPIAQTKDTGDPGGSSKEVLQQQSETNQKEVDIQHNIAQDIPADATVALTQIQKDMSSPNPEVLQKKNNAKKLIPKSIQNQFASAPGGFGKSEEQQVILVPECLSEMGNLDQRMQAKVKVLHMVCPLMEIHMVVLVLYTQSIESRAGIDVLCKQGILLQSSFCSIRCEWKYEVIIGNVLPRMFKRNGQVGVSDTGEGKVCTRGTGSQAILELTQLGRSIEEAKCRNQYQLSTLKKHRIAGIVVKVSTLCYAL</sequence>
<proteinExistence type="inferred from homology"/>
<accession>A0A1J6IRW5</accession>
<dbReference type="SUPFAM" id="SSF54518">
    <property type="entry name" value="Tubby C-terminal domain-like"/>
    <property type="match status" value="1"/>
</dbReference>
<protein>
    <submittedName>
        <fullName evidence="3">Uncharacterized protein</fullName>
    </submittedName>
</protein>